<organism evidence="2 3">
    <name type="scientific">Aquamicrobium soli</name>
    <dbReference type="NCBI Taxonomy" id="1811518"/>
    <lineage>
        <taxon>Bacteria</taxon>
        <taxon>Pseudomonadati</taxon>
        <taxon>Pseudomonadota</taxon>
        <taxon>Alphaproteobacteria</taxon>
        <taxon>Hyphomicrobiales</taxon>
        <taxon>Phyllobacteriaceae</taxon>
        <taxon>Aquamicrobium</taxon>
    </lineage>
</organism>
<keyword evidence="1" id="KW-0472">Membrane</keyword>
<keyword evidence="3" id="KW-1185">Reference proteome</keyword>
<dbReference type="EMBL" id="JBHRTK010000010">
    <property type="protein sequence ID" value="MFC3206208.1"/>
    <property type="molecule type" value="Genomic_DNA"/>
</dbReference>
<keyword evidence="1" id="KW-1133">Transmembrane helix</keyword>
<accession>A0ABV7K798</accession>
<comment type="caution">
    <text evidence="2">The sequence shown here is derived from an EMBL/GenBank/DDBJ whole genome shotgun (WGS) entry which is preliminary data.</text>
</comment>
<feature type="transmembrane region" description="Helical" evidence="1">
    <location>
        <begin position="37"/>
        <end position="57"/>
    </location>
</feature>
<dbReference type="Proteomes" id="UP001595583">
    <property type="component" value="Unassembled WGS sequence"/>
</dbReference>
<reference evidence="3" key="1">
    <citation type="journal article" date="2019" name="Int. J. Syst. Evol. Microbiol.">
        <title>The Global Catalogue of Microorganisms (GCM) 10K type strain sequencing project: providing services to taxonomists for standard genome sequencing and annotation.</title>
        <authorList>
            <consortium name="The Broad Institute Genomics Platform"/>
            <consortium name="The Broad Institute Genome Sequencing Center for Infectious Disease"/>
            <person name="Wu L."/>
            <person name="Ma J."/>
        </authorList>
    </citation>
    <scope>NUCLEOTIDE SEQUENCE [LARGE SCALE GENOMIC DNA]</scope>
    <source>
        <strain evidence="3">KCTC 52165</strain>
    </source>
</reference>
<evidence type="ECO:0000256" key="1">
    <source>
        <dbReference type="SAM" id="Phobius"/>
    </source>
</evidence>
<name>A0ABV7K798_9HYPH</name>
<protein>
    <submittedName>
        <fullName evidence="2">Uncharacterized protein</fullName>
    </submittedName>
</protein>
<keyword evidence="1" id="KW-0812">Transmembrane</keyword>
<gene>
    <name evidence="2" type="ORF">ACFOHJ_08310</name>
</gene>
<evidence type="ECO:0000313" key="2">
    <source>
        <dbReference type="EMBL" id="MFC3206208.1"/>
    </source>
</evidence>
<sequence length="65" mass="6936">MPEAFALLSACCAAMSSILLSELKGRLSLLQLVRRQMLTAFVVTCAISAALGGWRTVGLHQFGLL</sequence>
<evidence type="ECO:0000313" key="3">
    <source>
        <dbReference type="Proteomes" id="UP001595583"/>
    </source>
</evidence>
<dbReference type="RefSeq" id="WP_378220024.1">
    <property type="nucleotide sequence ID" value="NZ_JBHRTK010000010.1"/>
</dbReference>
<proteinExistence type="predicted"/>